<evidence type="ECO:0000313" key="2">
    <source>
        <dbReference type="Proteomes" id="UP000253046"/>
    </source>
</evidence>
<comment type="caution">
    <text evidence="1">The sequence shown here is derived from an EMBL/GenBank/DDBJ whole genome shotgun (WGS) entry which is preliminary data.</text>
</comment>
<reference evidence="1 2" key="1">
    <citation type="submission" date="2018-06" db="EMBL/GenBank/DDBJ databases">
        <title>Genomic Encyclopedia of Type Strains, Phase IV (KMG-IV): sequencing the most valuable type-strain genomes for metagenomic binning, comparative biology and taxonomic classification.</title>
        <authorList>
            <person name="Goeker M."/>
        </authorList>
    </citation>
    <scope>NUCLEOTIDE SEQUENCE [LARGE SCALE GENOMIC DNA]</scope>
    <source>
        <strain evidence="1 2">DSM 30166</strain>
    </source>
</reference>
<organism evidence="1 2">
    <name type="scientific">Brenneria salicis ATCC 15712 = DSM 30166</name>
    <dbReference type="NCBI Taxonomy" id="714314"/>
    <lineage>
        <taxon>Bacteria</taxon>
        <taxon>Pseudomonadati</taxon>
        <taxon>Pseudomonadota</taxon>
        <taxon>Gammaproteobacteria</taxon>
        <taxon>Enterobacterales</taxon>
        <taxon>Pectobacteriaceae</taxon>
        <taxon>Brenneria</taxon>
    </lineage>
</organism>
<dbReference type="Proteomes" id="UP000253046">
    <property type="component" value="Unassembled WGS sequence"/>
</dbReference>
<dbReference type="AlphaFoldDB" id="A0A366IBK3"/>
<keyword evidence="2" id="KW-1185">Reference proteome</keyword>
<name>A0A366IBK3_9GAMM</name>
<dbReference type="RefSeq" id="WP_113864903.1">
    <property type="nucleotide sequence ID" value="NZ_AGJP01000001.1"/>
</dbReference>
<gene>
    <name evidence="1" type="ORF">DES54_10238</name>
</gene>
<proteinExistence type="predicted"/>
<sequence length="205" mass="22766">MMKIAVFIDSQGEIASVFTPGIVRVFTCYGDHWRPVKDIPYALGQEMDLTEIRTRTLAMLTELTACRHFVALDIHGALRAWFDGMGITMWQCRGASEACLSAVYHSVRRRALPQVAAQQTYIQAGTDDGEYHINLMTALASDAGLTSKQLLLPFLQARAFTRLNVICDHLPKWFAQQLPALNLALVVNPQPQGFLLATIHPASPE</sequence>
<dbReference type="Pfam" id="PF09582">
    <property type="entry name" value="AnfO_nitrog"/>
    <property type="match status" value="1"/>
</dbReference>
<dbReference type="EMBL" id="QNRY01000002">
    <property type="protein sequence ID" value="RBP66830.1"/>
    <property type="molecule type" value="Genomic_DNA"/>
</dbReference>
<evidence type="ECO:0000313" key="1">
    <source>
        <dbReference type="EMBL" id="RBP66830.1"/>
    </source>
</evidence>
<accession>A0A366IBK3</accession>
<dbReference type="OrthoDB" id="200286at2"/>
<dbReference type="NCBIfam" id="TIGR02940">
    <property type="entry name" value="anfO_nitrog"/>
    <property type="match status" value="1"/>
</dbReference>
<dbReference type="InterPro" id="IPR014287">
    <property type="entry name" value="Nase_Fe-Fe_AnfO"/>
</dbReference>
<protein>
    <submittedName>
        <fullName evidence="1">Fe-only nitrogenase accessory protein AnfO</fullName>
    </submittedName>
</protein>